<feature type="non-terminal residue" evidence="2">
    <location>
        <position position="184"/>
    </location>
</feature>
<name>A0ABQ7JIF7_9FUNG</name>
<proteinExistence type="predicted"/>
<feature type="region of interest" description="Disordered" evidence="1">
    <location>
        <begin position="1"/>
        <end position="51"/>
    </location>
</feature>
<evidence type="ECO:0000256" key="1">
    <source>
        <dbReference type="SAM" id="MobiDB-lite"/>
    </source>
</evidence>
<feature type="region of interest" description="Disordered" evidence="1">
    <location>
        <begin position="147"/>
        <end position="184"/>
    </location>
</feature>
<evidence type="ECO:0000313" key="3">
    <source>
        <dbReference type="Proteomes" id="UP001194696"/>
    </source>
</evidence>
<keyword evidence="3" id="KW-1185">Reference proteome</keyword>
<dbReference type="EMBL" id="JAAAIM010001982">
    <property type="protein sequence ID" value="KAG0274652.1"/>
    <property type="molecule type" value="Genomic_DNA"/>
</dbReference>
<accession>A0ABQ7JIF7</accession>
<organism evidence="2 3">
    <name type="scientific">Linnemannia gamsii</name>
    <dbReference type="NCBI Taxonomy" id="64522"/>
    <lineage>
        <taxon>Eukaryota</taxon>
        <taxon>Fungi</taxon>
        <taxon>Fungi incertae sedis</taxon>
        <taxon>Mucoromycota</taxon>
        <taxon>Mortierellomycotina</taxon>
        <taxon>Mortierellomycetes</taxon>
        <taxon>Mortierellales</taxon>
        <taxon>Mortierellaceae</taxon>
        <taxon>Linnemannia</taxon>
    </lineage>
</organism>
<gene>
    <name evidence="2" type="ORF">BGZ96_004166</name>
</gene>
<feature type="compositionally biased region" description="Basic and acidic residues" evidence="1">
    <location>
        <begin position="147"/>
        <end position="156"/>
    </location>
</feature>
<evidence type="ECO:0000313" key="2">
    <source>
        <dbReference type="EMBL" id="KAG0274652.1"/>
    </source>
</evidence>
<dbReference type="Proteomes" id="UP001194696">
    <property type="component" value="Unassembled WGS sequence"/>
</dbReference>
<sequence>MTNGKNHASQTIDDNDIRPRELGAGSPEGAPLPGKHPQFPAGAPPGYSHAYGYNFGHDGDLSVPLAGPQVNLPNPQRDGFLEGAPLHGKRPQFPGGALPGNGHAYGYNFDHDGDLGMPLAGPHVILPNLQSYGSAMYPDQSNAYHDHISRNIDHPRQGLSRQPLQAFADGDKAEIDSSDDFVSP</sequence>
<feature type="region of interest" description="Disordered" evidence="1">
    <location>
        <begin position="79"/>
        <end position="99"/>
    </location>
</feature>
<feature type="compositionally biased region" description="Polar residues" evidence="1">
    <location>
        <begin position="1"/>
        <end position="12"/>
    </location>
</feature>
<comment type="caution">
    <text evidence="2">The sequence shown here is derived from an EMBL/GenBank/DDBJ whole genome shotgun (WGS) entry which is preliminary data.</text>
</comment>
<protein>
    <submittedName>
        <fullName evidence="2">Uncharacterized protein</fullName>
    </submittedName>
</protein>
<reference evidence="2 3" key="1">
    <citation type="journal article" date="2020" name="Fungal Divers.">
        <title>Resolving the Mortierellaceae phylogeny through synthesis of multi-gene phylogenetics and phylogenomics.</title>
        <authorList>
            <person name="Vandepol N."/>
            <person name="Liber J."/>
            <person name="Desiro A."/>
            <person name="Na H."/>
            <person name="Kennedy M."/>
            <person name="Barry K."/>
            <person name="Grigoriev I.V."/>
            <person name="Miller A.N."/>
            <person name="O'Donnell K."/>
            <person name="Stajich J.E."/>
            <person name="Bonito G."/>
        </authorList>
    </citation>
    <scope>NUCLEOTIDE SEQUENCE [LARGE SCALE GENOMIC DNA]</scope>
    <source>
        <strain evidence="2 3">AD045</strain>
    </source>
</reference>